<dbReference type="AlphaFoldDB" id="A0A8T3AVY1"/>
<accession>A0A8T3AVY1</accession>
<comment type="caution">
    <text evidence="2">The sequence shown here is derived from an EMBL/GenBank/DDBJ whole genome shotgun (WGS) entry which is preliminary data.</text>
</comment>
<dbReference type="Proteomes" id="UP000829196">
    <property type="component" value="Unassembled WGS sequence"/>
</dbReference>
<keyword evidence="3" id="KW-1185">Reference proteome</keyword>
<gene>
    <name evidence="2" type="ORF">KFK09_018080</name>
</gene>
<evidence type="ECO:0000313" key="2">
    <source>
        <dbReference type="EMBL" id="KAI0499872.1"/>
    </source>
</evidence>
<name>A0A8T3AVY1_DENNO</name>
<protein>
    <submittedName>
        <fullName evidence="2">Uncharacterized protein</fullName>
    </submittedName>
</protein>
<proteinExistence type="predicted"/>
<feature type="region of interest" description="Disordered" evidence="1">
    <location>
        <begin position="32"/>
        <end position="60"/>
    </location>
</feature>
<evidence type="ECO:0000256" key="1">
    <source>
        <dbReference type="SAM" id="MobiDB-lite"/>
    </source>
</evidence>
<evidence type="ECO:0000313" key="3">
    <source>
        <dbReference type="Proteomes" id="UP000829196"/>
    </source>
</evidence>
<organism evidence="2 3">
    <name type="scientific">Dendrobium nobile</name>
    <name type="common">Orchid</name>
    <dbReference type="NCBI Taxonomy" id="94219"/>
    <lineage>
        <taxon>Eukaryota</taxon>
        <taxon>Viridiplantae</taxon>
        <taxon>Streptophyta</taxon>
        <taxon>Embryophyta</taxon>
        <taxon>Tracheophyta</taxon>
        <taxon>Spermatophyta</taxon>
        <taxon>Magnoliopsida</taxon>
        <taxon>Liliopsida</taxon>
        <taxon>Asparagales</taxon>
        <taxon>Orchidaceae</taxon>
        <taxon>Epidendroideae</taxon>
        <taxon>Malaxideae</taxon>
        <taxon>Dendrobiinae</taxon>
        <taxon>Dendrobium</taxon>
    </lineage>
</organism>
<sequence>MSDAKHSCSRSRNGPSASLACDTCSPTLLTSGNPAGLSPPPSQQLCHRIRPAPHARPTPGVPCFLRPATRPPYMDPFIPFLAHLNNPCENPVVLHPPNA</sequence>
<dbReference type="EMBL" id="JAGYWB010000013">
    <property type="protein sequence ID" value="KAI0499872.1"/>
    <property type="molecule type" value="Genomic_DNA"/>
</dbReference>
<reference evidence="2" key="1">
    <citation type="journal article" date="2022" name="Front. Genet.">
        <title>Chromosome-Scale Assembly of the Dendrobium nobile Genome Provides Insights Into the Molecular Mechanism of the Biosynthesis of the Medicinal Active Ingredient of Dendrobium.</title>
        <authorList>
            <person name="Xu Q."/>
            <person name="Niu S.-C."/>
            <person name="Li K.-L."/>
            <person name="Zheng P.-J."/>
            <person name="Zhang X.-J."/>
            <person name="Jia Y."/>
            <person name="Liu Y."/>
            <person name="Niu Y.-X."/>
            <person name="Yu L.-H."/>
            <person name="Chen D.-F."/>
            <person name="Zhang G.-Q."/>
        </authorList>
    </citation>
    <scope>NUCLEOTIDE SEQUENCE</scope>
    <source>
        <tissue evidence="2">Leaf</tissue>
    </source>
</reference>